<organism evidence="4 5">
    <name type="scientific">Camellia sinensis</name>
    <name type="common">Tea plant</name>
    <name type="synonym">Thea sinensis</name>
    <dbReference type="NCBI Taxonomy" id="4442"/>
    <lineage>
        <taxon>Eukaryota</taxon>
        <taxon>Viridiplantae</taxon>
        <taxon>Streptophyta</taxon>
        <taxon>Embryophyta</taxon>
        <taxon>Tracheophyta</taxon>
        <taxon>Spermatophyta</taxon>
        <taxon>Magnoliopsida</taxon>
        <taxon>eudicotyledons</taxon>
        <taxon>Gunneridae</taxon>
        <taxon>Pentapetalae</taxon>
        <taxon>asterids</taxon>
        <taxon>Ericales</taxon>
        <taxon>Theaceae</taxon>
        <taxon>Camellia</taxon>
    </lineage>
</organism>
<feature type="region of interest" description="Disordered" evidence="2">
    <location>
        <begin position="452"/>
        <end position="480"/>
    </location>
</feature>
<dbReference type="PANTHER" id="PTHR13890:SF2">
    <property type="entry name" value="MAGNESIUM TRANSPORTER MRS2-4-RELATED"/>
    <property type="match status" value="1"/>
</dbReference>
<feature type="compositionally biased region" description="Low complexity" evidence="2">
    <location>
        <begin position="33"/>
        <end position="46"/>
    </location>
</feature>
<keyword evidence="3" id="KW-0812">Transmembrane</keyword>
<feature type="region of interest" description="Disordered" evidence="2">
    <location>
        <begin position="1"/>
        <end position="52"/>
    </location>
</feature>
<gene>
    <name evidence="4" type="ORF">HYC85_024054</name>
</gene>
<feature type="transmembrane region" description="Helical" evidence="3">
    <location>
        <begin position="397"/>
        <end position="418"/>
    </location>
</feature>
<protein>
    <recommendedName>
        <fullName evidence="6">Magnesium transporter</fullName>
    </recommendedName>
</protein>
<dbReference type="AlphaFoldDB" id="A0A7J7GAQ0"/>
<evidence type="ECO:0000256" key="3">
    <source>
        <dbReference type="SAM" id="Phobius"/>
    </source>
</evidence>
<dbReference type="Pfam" id="PF22099">
    <property type="entry name" value="MRS2-like"/>
    <property type="match status" value="4"/>
</dbReference>
<evidence type="ECO:0000256" key="1">
    <source>
        <dbReference type="ARBA" id="ARBA00007535"/>
    </source>
</evidence>
<feature type="transmembrane region" description="Helical" evidence="3">
    <location>
        <begin position="862"/>
        <end position="885"/>
    </location>
</feature>
<dbReference type="Gene3D" id="2.40.128.330">
    <property type="match status" value="2"/>
</dbReference>
<accession>A0A7J7GAQ0</accession>
<evidence type="ECO:0000256" key="2">
    <source>
        <dbReference type="SAM" id="MobiDB-lite"/>
    </source>
</evidence>
<feature type="transmembrane region" description="Helical" evidence="3">
    <location>
        <begin position="424"/>
        <end position="445"/>
    </location>
</feature>
<comment type="caution">
    <text evidence="4">The sequence shown here is derived from an EMBL/GenBank/DDBJ whole genome shotgun (WGS) entry which is preliminary data.</text>
</comment>
<dbReference type="PANTHER" id="PTHR13890">
    <property type="entry name" value="RNA SPLICING PROTEIN MRS2, MITOCHONDRIAL"/>
    <property type="match status" value="1"/>
</dbReference>
<reference evidence="5" key="1">
    <citation type="journal article" date="2020" name="Nat. Commun.">
        <title>Genome assembly of wild tea tree DASZ reveals pedigree and selection history of tea varieties.</title>
        <authorList>
            <person name="Zhang W."/>
            <person name="Zhang Y."/>
            <person name="Qiu H."/>
            <person name="Guo Y."/>
            <person name="Wan H."/>
            <person name="Zhang X."/>
            <person name="Scossa F."/>
            <person name="Alseekh S."/>
            <person name="Zhang Q."/>
            <person name="Wang P."/>
            <person name="Xu L."/>
            <person name="Schmidt M.H."/>
            <person name="Jia X."/>
            <person name="Li D."/>
            <person name="Zhu A."/>
            <person name="Guo F."/>
            <person name="Chen W."/>
            <person name="Ni D."/>
            <person name="Usadel B."/>
            <person name="Fernie A.R."/>
            <person name="Wen W."/>
        </authorList>
    </citation>
    <scope>NUCLEOTIDE SEQUENCE [LARGE SCALE GENOMIC DNA]</scope>
    <source>
        <strain evidence="5">cv. G240</strain>
    </source>
</reference>
<dbReference type="EMBL" id="JACBKZ010000012">
    <property type="protein sequence ID" value="KAF5936548.1"/>
    <property type="molecule type" value="Genomic_DNA"/>
</dbReference>
<feature type="transmembrane region" description="Helical" evidence="3">
    <location>
        <begin position="829"/>
        <end position="850"/>
    </location>
</feature>
<evidence type="ECO:0008006" key="6">
    <source>
        <dbReference type="Google" id="ProtNLM"/>
    </source>
</evidence>
<dbReference type="Proteomes" id="UP000593564">
    <property type="component" value="Unassembled WGS sequence"/>
</dbReference>
<evidence type="ECO:0000313" key="5">
    <source>
        <dbReference type="Proteomes" id="UP000593564"/>
    </source>
</evidence>
<dbReference type="Gene3D" id="1.20.58.340">
    <property type="entry name" value="Magnesium transport protein CorA, transmembrane region"/>
    <property type="match status" value="2"/>
</dbReference>
<feature type="transmembrane region" description="Helical" evidence="3">
    <location>
        <begin position="253"/>
        <end position="276"/>
    </location>
</feature>
<evidence type="ECO:0000313" key="4">
    <source>
        <dbReference type="EMBL" id="KAF5936548.1"/>
    </source>
</evidence>
<comment type="similarity">
    <text evidence="1">Belongs to the CorA metal ion transporter (MIT) (TC 1.A.35.5) family.</text>
</comment>
<reference evidence="4 5" key="2">
    <citation type="submission" date="2020-07" db="EMBL/GenBank/DDBJ databases">
        <title>Genome assembly of wild tea tree DASZ reveals pedigree and selection history of tea varieties.</title>
        <authorList>
            <person name="Zhang W."/>
        </authorList>
    </citation>
    <scope>NUCLEOTIDE SEQUENCE [LARGE SCALE GENOMIC DNA]</scope>
    <source>
        <strain evidence="5">cv. G240</strain>
        <tissue evidence="4">Leaf</tissue>
    </source>
</reference>
<keyword evidence="3" id="KW-1133">Transmembrane helix</keyword>
<sequence length="893" mass="99696">MGKGPFCFGRKMSRRRPKKSSQTATAPAPPSPNNNSTSAMVAGSSSKTKKKAGGAKLWMRLDKLGQSELMECDKSTIIKRVSIPARDLRILGPVFSHSSHILAREKAMVVNLEFIKAIVTAEEVLLLDPLCQEVLPFVDQLRQQLPHKSVSKSQGGGQMDVQDNEMQLSSGGQWLPVPEAVEGLQCGLPFEFQVLEIALKVVCTYLDSSVADLERDAYPVLDELARNVSTKNLEHVRSLKSNLTSLLARVQKVYIIDFSFLLVTTDYFMVLVHLLVRDEIVHLLDDNEDMAHLYLTRKWIQSQQFEAYLAGTASNSIVSAGHQLRRLSSNRSGSLLLSNHLNDHDVEDLEMLLEAYFMQLDGTRDKILSVREYIDDTEDYVNIQLDNQRNDLIELQLILNIASFAIVSCNLVSGMFGMNIPCPLYNINGIFSYFAGGCTGFTLLMSRRRPKKSSQTAATAPPSPNNKSMSAMVAGSSSKTKKKAGGARLWMRLDKFGQSELIECDRSTIIKRVSIPVRDLRILGPFFSHSSSILAREKAMVVNLEFIKAIVTADEVLLLDPLRQEVRPFVDQLRQQLPHKSVSKSQGGGQMDVQDNEMQLSSGGQWLPVPEAIEGLQCDLPFEFQVLEIALEVVCAYLDSSVADLERDAYPALDELARNVSTENLEHVRSLKSNLTRLLARVQKVYIIDFSFLLVTTDYFMVLVHLLVHDEIEHLLDDNENMAHLYLTRKWIQSQQFEAYLAGTASNSIVSAGHQPRRLGSNRSGSLLSSNHLNDHDVEDLEMLLEAYFMQVDGTRDKILSVREYIDDTEDYVNIQLDNQRNELIQLQLTLSIASLAISVGNMISGIFGMNLPSPISNTNGVFGYFYGVCMGSSVFAFVLIFGYARSKKLLGS</sequence>
<dbReference type="FunFam" id="2.40.128.330:FF:000001">
    <property type="entry name" value="Magnesium transporter MRS2-1"/>
    <property type="match status" value="2"/>
</dbReference>
<keyword evidence="3" id="KW-0472">Membrane</keyword>
<dbReference type="CDD" id="cd12823">
    <property type="entry name" value="Mrs2_Mfm1p-like"/>
    <property type="match status" value="2"/>
</dbReference>
<name>A0A7J7GAQ0_CAMSI</name>
<proteinExistence type="inferred from homology"/>
<dbReference type="InterPro" id="IPR039204">
    <property type="entry name" value="MRS2-like"/>
</dbReference>
<dbReference type="GO" id="GO:0015095">
    <property type="term" value="F:magnesium ion transmembrane transporter activity"/>
    <property type="evidence" value="ECO:0007669"/>
    <property type="project" value="UniProtKB-ARBA"/>
</dbReference>
<keyword evidence="5" id="KW-1185">Reference proteome</keyword>